<organism evidence="1 2">
    <name type="scientific">Trifolium medium</name>
    <dbReference type="NCBI Taxonomy" id="97028"/>
    <lineage>
        <taxon>Eukaryota</taxon>
        <taxon>Viridiplantae</taxon>
        <taxon>Streptophyta</taxon>
        <taxon>Embryophyta</taxon>
        <taxon>Tracheophyta</taxon>
        <taxon>Spermatophyta</taxon>
        <taxon>Magnoliopsida</taxon>
        <taxon>eudicotyledons</taxon>
        <taxon>Gunneridae</taxon>
        <taxon>Pentapetalae</taxon>
        <taxon>rosids</taxon>
        <taxon>fabids</taxon>
        <taxon>Fabales</taxon>
        <taxon>Fabaceae</taxon>
        <taxon>Papilionoideae</taxon>
        <taxon>50 kb inversion clade</taxon>
        <taxon>NPAAA clade</taxon>
        <taxon>Hologalegina</taxon>
        <taxon>IRL clade</taxon>
        <taxon>Trifolieae</taxon>
        <taxon>Trifolium</taxon>
    </lineage>
</organism>
<keyword evidence="2" id="KW-1185">Reference proteome</keyword>
<reference evidence="1 2" key="1">
    <citation type="journal article" date="2018" name="Front. Plant Sci.">
        <title>Red Clover (Trifolium pratense) and Zigzag Clover (T. medium) - A Picture of Genomic Similarities and Differences.</title>
        <authorList>
            <person name="Dluhosova J."/>
            <person name="Istvanek J."/>
            <person name="Nedelnik J."/>
            <person name="Repkova J."/>
        </authorList>
    </citation>
    <scope>NUCLEOTIDE SEQUENCE [LARGE SCALE GENOMIC DNA]</scope>
    <source>
        <strain evidence="2">cv. 10/8</strain>
        <tissue evidence="1">Leaf</tissue>
    </source>
</reference>
<feature type="non-terminal residue" evidence="1">
    <location>
        <position position="70"/>
    </location>
</feature>
<accession>A0A392SL41</accession>
<comment type="caution">
    <text evidence="1">The sequence shown here is derived from an EMBL/GenBank/DDBJ whole genome shotgun (WGS) entry which is preliminary data.</text>
</comment>
<dbReference type="Proteomes" id="UP000265520">
    <property type="component" value="Unassembled WGS sequence"/>
</dbReference>
<sequence length="70" mass="7760">MMLSSIPGMSDGFQANKSTFFFRIEMILSFSSTSRLVPKLVVYWASSPIWIDCNSSMGLTLLSWNSSLGS</sequence>
<dbReference type="AlphaFoldDB" id="A0A392SL41"/>
<evidence type="ECO:0000313" key="2">
    <source>
        <dbReference type="Proteomes" id="UP000265520"/>
    </source>
</evidence>
<evidence type="ECO:0000313" key="1">
    <source>
        <dbReference type="EMBL" id="MCI49583.1"/>
    </source>
</evidence>
<dbReference type="EMBL" id="LXQA010403327">
    <property type="protein sequence ID" value="MCI49583.1"/>
    <property type="molecule type" value="Genomic_DNA"/>
</dbReference>
<proteinExistence type="predicted"/>
<name>A0A392SL41_9FABA</name>
<protein>
    <submittedName>
        <fullName evidence="1">Uncharacterized protein</fullName>
    </submittedName>
</protein>